<feature type="chain" id="PRO_5045691842" evidence="2">
    <location>
        <begin position="26"/>
        <end position="913"/>
    </location>
</feature>
<feature type="coiled-coil region" evidence="1">
    <location>
        <begin position="358"/>
        <end position="416"/>
    </location>
</feature>
<dbReference type="Proteomes" id="UP001595904">
    <property type="component" value="Unassembled WGS sequence"/>
</dbReference>
<gene>
    <name evidence="3" type="ORF">ACFPN2_17535</name>
</gene>
<dbReference type="RefSeq" id="WP_380598790.1">
    <property type="nucleotide sequence ID" value="NZ_JBHSDU010000003.1"/>
</dbReference>
<keyword evidence="1" id="KW-0175">Coiled coil</keyword>
<keyword evidence="4" id="KW-1185">Reference proteome</keyword>
<comment type="caution">
    <text evidence="3">The sequence shown here is derived from an EMBL/GenBank/DDBJ whole genome shotgun (WGS) entry which is preliminary data.</text>
</comment>
<dbReference type="EMBL" id="JBHSDU010000003">
    <property type="protein sequence ID" value="MFC4310902.1"/>
    <property type="molecule type" value="Genomic_DNA"/>
</dbReference>
<evidence type="ECO:0000313" key="4">
    <source>
        <dbReference type="Proteomes" id="UP001595904"/>
    </source>
</evidence>
<evidence type="ECO:0000313" key="3">
    <source>
        <dbReference type="EMBL" id="MFC4310902.1"/>
    </source>
</evidence>
<feature type="signal peptide" evidence="2">
    <location>
        <begin position="1"/>
        <end position="25"/>
    </location>
</feature>
<sequence length="913" mass="98889">MSARSWSSTLATSIAAILLQSQAQASSAPNVPLNQCEPFEPPAPIFASWQNDPAFTLLRTSTDAGEKVRLVGDVIVLSQDTVQSLLRDLDKPLTNVAELVIDAREVHLSGPLTFTTAHLTILAHELTIEDQGSIAFVGEPRSGGDGVDIRADRVLLKGTLPRPLQLLTSDGARPRVLRVRARELIDGSDSLQGSAATRRLWQRSLANFGESTPVLPTSFDAQFSDDAAEQAKADLAGQAGWPLYFANKVSRFYMRDPFSPGNRDTLTKLMVRYTPFIEQIGDTAAMTSLSATDLLMQLNVNAFGAGPGFIPRQDLVSAINRLSDRVNETYARLPALQSLILGSFDTAKVNDKQLAGVREEMQAAADAAEVARSRLSEAFTELAANEAQAVELNRLMQERQQDLVRKLQEMKEKQDDLADIKSVTQVVSVGAALIPAAGPFIAAGVAATGEAVYRHNLGEGGGGTIQTLAQIGTRAADFYAATKQAQAAWEAHRKDVSNVQSVWNGKPPTVDGGKVMSKADAAKAAAKSAGDFAKTVKAMYDQLEALPRPTEVSLNQLQAEDEALQSLLSALGERRNIQARLVAEVKGLEQTIASSAARATAARSAQETILAANPVNDADLVRWRLSAISLWRSALETLYRDAMLLRKSVYFETDKQLQIPPDVFQFPEEALSSLLLDTEPKSELARARTEQFIKDETVKHSVTLNAILAAARSALDQYASERAGPVTPYVQAFQFSDTSPSQTSRAFIAALNLQIQAQMRNVAANAPRVGTPLLIPLNLPPPPVDGPERLISIELSELKFENEQALAGKLVNFDVSYQLAGEVWQAGSCRFADMRLPGADNRAIKRISTANAAQATNRNIVPLTFQELSRYQAAPPARTPYFVAVQVSGSPDDVTWKTPPRIKSLVVTLRLVQ</sequence>
<reference evidence="4" key="1">
    <citation type="journal article" date="2019" name="Int. J. Syst. Evol. Microbiol.">
        <title>The Global Catalogue of Microorganisms (GCM) 10K type strain sequencing project: providing services to taxonomists for standard genome sequencing and annotation.</title>
        <authorList>
            <consortium name="The Broad Institute Genomics Platform"/>
            <consortium name="The Broad Institute Genome Sequencing Center for Infectious Disease"/>
            <person name="Wu L."/>
            <person name="Ma J."/>
        </authorList>
    </citation>
    <scope>NUCLEOTIDE SEQUENCE [LARGE SCALE GENOMIC DNA]</scope>
    <source>
        <strain evidence="4">CGMCC 1.10759</strain>
    </source>
</reference>
<organism evidence="3 4">
    <name type="scientific">Steroidobacter flavus</name>
    <dbReference type="NCBI Taxonomy" id="1842136"/>
    <lineage>
        <taxon>Bacteria</taxon>
        <taxon>Pseudomonadati</taxon>
        <taxon>Pseudomonadota</taxon>
        <taxon>Gammaproteobacteria</taxon>
        <taxon>Steroidobacterales</taxon>
        <taxon>Steroidobacteraceae</taxon>
        <taxon>Steroidobacter</taxon>
    </lineage>
</organism>
<evidence type="ECO:0000256" key="2">
    <source>
        <dbReference type="SAM" id="SignalP"/>
    </source>
</evidence>
<accession>A0ABV8SVB7</accession>
<name>A0ABV8SVB7_9GAMM</name>
<proteinExistence type="predicted"/>
<protein>
    <submittedName>
        <fullName evidence="3">Uncharacterized protein</fullName>
    </submittedName>
</protein>
<keyword evidence="2" id="KW-0732">Signal</keyword>
<evidence type="ECO:0000256" key="1">
    <source>
        <dbReference type="SAM" id="Coils"/>
    </source>
</evidence>